<dbReference type="OrthoDB" id="9761531at2"/>
<evidence type="ECO:0000313" key="8">
    <source>
        <dbReference type="EMBL" id="OWV31463.1"/>
    </source>
</evidence>
<dbReference type="Pfam" id="PF03772">
    <property type="entry name" value="Competence"/>
    <property type="match status" value="1"/>
</dbReference>
<reference evidence="8 9" key="1">
    <citation type="submission" date="2014-08" db="EMBL/GenBank/DDBJ databases">
        <title>Draft genome sequence of a novel L-asparaginase producing marine bacterium, Halomonas campaniensis.</title>
        <authorList>
            <person name="Sundarakrishnan B."/>
            <person name="Moushumi Priya A."/>
            <person name="Raman G."/>
            <person name="Sakthivel N."/>
            <person name="Park S."/>
            <person name="Jayachandran S."/>
        </authorList>
    </citation>
    <scope>NUCLEOTIDE SEQUENCE [LARGE SCALE GENOMIC DNA]</scope>
    <source>
        <strain evidence="8 9">SK03</strain>
    </source>
</reference>
<evidence type="ECO:0000259" key="7">
    <source>
        <dbReference type="SMART" id="SM00849"/>
    </source>
</evidence>
<feature type="transmembrane region" description="Helical" evidence="6">
    <location>
        <begin position="275"/>
        <end position="294"/>
    </location>
</feature>
<dbReference type="InterPro" id="IPR036866">
    <property type="entry name" value="RibonucZ/Hydroxyglut_hydro"/>
</dbReference>
<feature type="transmembrane region" description="Helical" evidence="6">
    <location>
        <begin position="240"/>
        <end position="263"/>
    </location>
</feature>
<proteinExistence type="predicted"/>
<dbReference type="InterPro" id="IPR025405">
    <property type="entry name" value="DUF4131"/>
</dbReference>
<keyword evidence="9" id="KW-1185">Reference proteome</keyword>
<evidence type="ECO:0000256" key="2">
    <source>
        <dbReference type="ARBA" id="ARBA00022475"/>
    </source>
</evidence>
<organism evidence="8 9">
    <name type="scientific">Halomonas campaniensis</name>
    <dbReference type="NCBI Taxonomy" id="213554"/>
    <lineage>
        <taxon>Bacteria</taxon>
        <taxon>Pseudomonadati</taxon>
        <taxon>Pseudomonadota</taxon>
        <taxon>Gammaproteobacteria</taxon>
        <taxon>Oceanospirillales</taxon>
        <taxon>Halomonadaceae</taxon>
        <taxon>Halomonas</taxon>
    </lineage>
</organism>
<keyword evidence="3 6" id="KW-0812">Transmembrane</keyword>
<comment type="subcellular location">
    <subcellularLocation>
        <location evidence="1">Cell membrane</location>
        <topology evidence="1">Multi-pass membrane protein</topology>
    </subcellularLocation>
</comment>
<evidence type="ECO:0000256" key="6">
    <source>
        <dbReference type="SAM" id="Phobius"/>
    </source>
</evidence>
<dbReference type="SUPFAM" id="SSF56281">
    <property type="entry name" value="Metallo-hydrolase/oxidoreductase"/>
    <property type="match status" value="1"/>
</dbReference>
<dbReference type="NCBIfam" id="TIGR00361">
    <property type="entry name" value="ComEC_Rec2"/>
    <property type="match status" value="1"/>
</dbReference>
<dbReference type="Pfam" id="PF00753">
    <property type="entry name" value="Lactamase_B"/>
    <property type="match status" value="1"/>
</dbReference>
<dbReference type="Proteomes" id="UP000197334">
    <property type="component" value="Unassembled WGS sequence"/>
</dbReference>
<feature type="transmembrane region" description="Helical" evidence="6">
    <location>
        <begin position="403"/>
        <end position="425"/>
    </location>
</feature>
<keyword evidence="2" id="KW-1003">Cell membrane</keyword>
<protein>
    <submittedName>
        <fullName evidence="8">Competence protein ComEC</fullName>
    </submittedName>
</protein>
<comment type="caution">
    <text evidence="8">The sequence shown here is derived from an EMBL/GenBank/DDBJ whole genome shotgun (WGS) entry which is preliminary data.</text>
</comment>
<keyword evidence="4 6" id="KW-1133">Transmembrane helix</keyword>
<dbReference type="InterPro" id="IPR052159">
    <property type="entry name" value="Competence_DNA_uptake"/>
</dbReference>
<sequence length="759" mass="83062">MRLGVAMPAALSALAGGTVAWYSHTAGVTPNAFGWVLVAALLGVGWRPRIGIWLLVGAWLFMGVQKEWGSRLPAGLSGEDIAVEATVLTAQRVGSATRLLLSVDKCQSALTTAGQRPSCSALGKVRITAYSDTLFEPGEHWQMTLRLRPPSGFANPDTFNYEQWLWREGIHATGYLRQEPAPVRLSPADPTLRQLALDFLARQPLGERTKRWLAALTLGDSEQLTQDDWSLLNATGTTHLVVISGLHVGLVASFVLMLAKLGARFTTPTHWRMRTWPWWLAALACVGYATLAGMAPPAMRAMVMTLVGLWVLSGRHAPGPWQGWWLALALVLLFDPLALWRPGMWLSFIAVAWLIIIWQGRSRPQGIKGWCWALVRSQLLLAPLMAAAVLVAFGRVAPAAPLINLVAVPWVSSVLVPTALLGWLLSPIPLAGEAVWWLFEQALSVFHLLLTLAVQHWPLWEPDRPLAYPLALALLLLSLCWGLPAVPPGLRLTATALVVTLPWWPLSSSLPPNALSVSVHDVGQGQLIELRSAHYRLLYDTGPRFRSGFMPLEALWSPGQQFDQVIVSHADNDHAGGIGALLAGHQVKQWLAPAGEALPVPSSDCQRGQHWERDGVSYRILWPPAGNNDLSANDRSCVLEVSVGEQRLLITGDVGTEVERRFLREVDLPVSVLVAGHHGSGTSSGVQFVRHTSPEHVVFSAGRGNPFHHPVDSVVRRFRQQGSCLWSTAHDGALRFRLNAAQPIHIETMRPVPGRRNQC</sequence>
<keyword evidence="5 6" id="KW-0472">Membrane</keyword>
<feature type="transmembrane region" description="Helical" evidence="6">
    <location>
        <begin position="466"/>
        <end position="483"/>
    </location>
</feature>
<dbReference type="NCBIfam" id="TIGR00360">
    <property type="entry name" value="ComEC_N-term"/>
    <property type="match status" value="1"/>
</dbReference>
<dbReference type="InterPro" id="IPR004797">
    <property type="entry name" value="Competence_ComEC/Rec2"/>
</dbReference>
<dbReference type="PANTHER" id="PTHR30619:SF1">
    <property type="entry name" value="RECOMBINATION PROTEIN 2"/>
    <property type="match status" value="1"/>
</dbReference>
<dbReference type="InterPro" id="IPR035681">
    <property type="entry name" value="ComA-like_MBL"/>
</dbReference>
<dbReference type="RefSeq" id="WP_088698617.1">
    <property type="nucleotide sequence ID" value="NZ_JPUA01000003.1"/>
</dbReference>
<dbReference type="InterPro" id="IPR004477">
    <property type="entry name" value="ComEC_N"/>
</dbReference>
<evidence type="ECO:0000256" key="5">
    <source>
        <dbReference type="ARBA" id="ARBA00023136"/>
    </source>
</evidence>
<dbReference type="GO" id="GO:0005886">
    <property type="term" value="C:plasma membrane"/>
    <property type="evidence" value="ECO:0007669"/>
    <property type="project" value="UniProtKB-SubCell"/>
</dbReference>
<dbReference type="EMBL" id="JPUA01000003">
    <property type="protein sequence ID" value="OWV31463.1"/>
    <property type="molecule type" value="Genomic_DNA"/>
</dbReference>
<dbReference type="InterPro" id="IPR001279">
    <property type="entry name" value="Metallo-B-lactamas"/>
</dbReference>
<feature type="transmembrane region" description="Helical" evidence="6">
    <location>
        <begin position="379"/>
        <end position="397"/>
    </location>
</feature>
<dbReference type="PANTHER" id="PTHR30619">
    <property type="entry name" value="DNA INTERNALIZATION/COMPETENCE PROTEIN COMEC/REC2"/>
    <property type="match status" value="1"/>
</dbReference>
<feature type="domain" description="Metallo-beta-lactamase" evidence="7">
    <location>
        <begin position="524"/>
        <end position="703"/>
    </location>
</feature>
<dbReference type="AlphaFoldDB" id="A0A246S6F0"/>
<evidence type="ECO:0000313" key="9">
    <source>
        <dbReference type="Proteomes" id="UP000197334"/>
    </source>
</evidence>
<evidence type="ECO:0000256" key="4">
    <source>
        <dbReference type="ARBA" id="ARBA00022989"/>
    </source>
</evidence>
<evidence type="ECO:0000256" key="3">
    <source>
        <dbReference type="ARBA" id="ARBA00022692"/>
    </source>
</evidence>
<dbReference type="Pfam" id="PF13567">
    <property type="entry name" value="DUF4131"/>
    <property type="match status" value="1"/>
</dbReference>
<feature type="transmembrane region" description="Helical" evidence="6">
    <location>
        <begin position="338"/>
        <end position="358"/>
    </location>
</feature>
<dbReference type="CDD" id="cd07731">
    <property type="entry name" value="ComA-like_MBL-fold"/>
    <property type="match status" value="1"/>
</dbReference>
<accession>A0A246S6F0</accession>
<dbReference type="GO" id="GO:0030420">
    <property type="term" value="P:establishment of competence for transformation"/>
    <property type="evidence" value="ECO:0007669"/>
    <property type="project" value="InterPro"/>
</dbReference>
<name>A0A246S6F0_9GAMM</name>
<gene>
    <name evidence="8" type="ORF">JI62_02305</name>
</gene>
<feature type="transmembrane region" description="Helical" evidence="6">
    <location>
        <begin position="434"/>
        <end position="454"/>
    </location>
</feature>
<dbReference type="Gene3D" id="3.60.15.10">
    <property type="entry name" value="Ribonuclease Z/Hydroxyacylglutathione hydrolase-like"/>
    <property type="match status" value="1"/>
</dbReference>
<dbReference type="SMART" id="SM00849">
    <property type="entry name" value="Lactamase_B"/>
    <property type="match status" value="1"/>
</dbReference>
<evidence type="ECO:0000256" key="1">
    <source>
        <dbReference type="ARBA" id="ARBA00004651"/>
    </source>
</evidence>